<name>A0A091GLA1_BUCRH</name>
<feature type="non-terminal residue" evidence="3">
    <location>
        <position position="1"/>
    </location>
</feature>
<dbReference type="SMART" id="SM00651">
    <property type="entry name" value="Sm"/>
    <property type="match status" value="1"/>
</dbReference>
<proteinExistence type="predicted"/>
<dbReference type="Gene3D" id="2.30.30.100">
    <property type="match status" value="1"/>
</dbReference>
<reference evidence="3 4" key="1">
    <citation type="submission" date="2014-04" db="EMBL/GenBank/DDBJ databases">
        <title>Genome evolution of avian class.</title>
        <authorList>
            <person name="Zhang G."/>
            <person name="Li C."/>
        </authorList>
    </citation>
    <scope>NUCLEOTIDE SEQUENCE [LARGE SCALE GENOMIC DNA]</scope>
    <source>
        <strain evidence="3">BGI_N320</strain>
    </source>
</reference>
<keyword evidence="4" id="KW-1185">Reference proteome</keyword>
<dbReference type="GO" id="GO:0006398">
    <property type="term" value="P:mRNA 3'-end processing by stem-loop binding and cleavage"/>
    <property type="evidence" value="ECO:0007669"/>
    <property type="project" value="TreeGrafter"/>
</dbReference>
<dbReference type="GO" id="GO:0005683">
    <property type="term" value="C:U7 snRNP"/>
    <property type="evidence" value="ECO:0007669"/>
    <property type="project" value="TreeGrafter"/>
</dbReference>
<dbReference type="AlphaFoldDB" id="A0A091GLA1"/>
<organism evidence="3 4">
    <name type="scientific">Buceros rhinoceros silvestris</name>
    <dbReference type="NCBI Taxonomy" id="175836"/>
    <lineage>
        <taxon>Eukaryota</taxon>
        <taxon>Metazoa</taxon>
        <taxon>Chordata</taxon>
        <taxon>Craniata</taxon>
        <taxon>Vertebrata</taxon>
        <taxon>Euteleostomi</taxon>
        <taxon>Archelosauria</taxon>
        <taxon>Archosauria</taxon>
        <taxon>Dinosauria</taxon>
        <taxon>Saurischia</taxon>
        <taxon>Theropoda</taxon>
        <taxon>Coelurosauria</taxon>
        <taxon>Aves</taxon>
        <taxon>Neognathae</taxon>
        <taxon>Neoaves</taxon>
        <taxon>Telluraves</taxon>
        <taxon>Coraciimorphae</taxon>
        <taxon>Bucerotiformes</taxon>
        <taxon>Bucerotidae</taxon>
        <taxon>Buceros</taxon>
    </lineage>
</organism>
<dbReference type="EMBL" id="KL504679">
    <property type="protein sequence ID" value="KFO84386.1"/>
    <property type="molecule type" value="Genomic_DNA"/>
</dbReference>
<evidence type="ECO:0000313" key="4">
    <source>
        <dbReference type="Proteomes" id="UP000054064"/>
    </source>
</evidence>
<gene>
    <name evidence="3" type="ORF">N320_10298</name>
</gene>
<dbReference type="PANTHER" id="PTHR21415">
    <property type="entry name" value="U7 SNRNA-ASSOCIATED SM-LIKE PROTEIN LSM11"/>
    <property type="match status" value="1"/>
</dbReference>
<evidence type="ECO:0000256" key="1">
    <source>
        <dbReference type="SAM" id="MobiDB-lite"/>
    </source>
</evidence>
<feature type="non-terminal residue" evidence="3">
    <location>
        <position position="215"/>
    </location>
</feature>
<dbReference type="GO" id="GO:0071209">
    <property type="term" value="F:U7 snRNA binding"/>
    <property type="evidence" value="ECO:0007669"/>
    <property type="project" value="InterPro"/>
</dbReference>
<dbReference type="InterPro" id="IPR001163">
    <property type="entry name" value="Sm_dom_euk/arc"/>
</dbReference>
<accession>A0A091GLA1</accession>
<feature type="compositionally biased region" description="Basic and acidic residues" evidence="1">
    <location>
        <begin position="124"/>
        <end position="145"/>
    </location>
</feature>
<dbReference type="CDD" id="cd01739">
    <property type="entry name" value="LSm11_M"/>
    <property type="match status" value="1"/>
</dbReference>
<dbReference type="InterPro" id="IPR039267">
    <property type="entry name" value="Lsm11"/>
</dbReference>
<feature type="domain" description="Sm" evidence="2">
    <location>
        <begin position="8"/>
        <end position="213"/>
    </location>
</feature>
<feature type="region of interest" description="Disordered" evidence="1">
    <location>
        <begin position="113"/>
        <end position="188"/>
    </location>
</feature>
<dbReference type="InterPro" id="IPR034109">
    <property type="entry name" value="Lsm11_M"/>
</dbReference>
<evidence type="ECO:0000259" key="2">
    <source>
        <dbReference type="SMART" id="SM00651"/>
    </source>
</evidence>
<dbReference type="InterPro" id="IPR010920">
    <property type="entry name" value="LSM_dom_sf"/>
</dbReference>
<dbReference type="PANTHER" id="PTHR21415:SF1">
    <property type="entry name" value="U7 SNRNA-ASSOCIATED SM-LIKE PROTEIN LSM11"/>
    <property type="match status" value="1"/>
</dbReference>
<dbReference type="SUPFAM" id="SSF50182">
    <property type="entry name" value="Sm-like ribonucleoproteins"/>
    <property type="match status" value="1"/>
</dbReference>
<dbReference type="Proteomes" id="UP000054064">
    <property type="component" value="Unassembled WGS sequence"/>
</dbReference>
<sequence>VHEGSPLGELHRCVRDGVKINVHIRTFKGLRGVCTGFLVAFDKFWNMALTDVDETYRKPVMGKAFYAEPQLTLTRVDVLLQLFDRLKLQESSVKKEADSKTVSEELALTNDSQTLAQKVGSGRGRAEDEHERQKCLGRAGEKKMPGDGLHLAARGEADVGSGTAHTEGASAGGTRARNQSRRKRRPKVDYQQVFTRHINQIFIRGENVLLVHLAH</sequence>
<protein>
    <submittedName>
        <fullName evidence="3">U7 snRNA-associated Sm-like LSm11</fullName>
    </submittedName>
</protein>
<evidence type="ECO:0000313" key="3">
    <source>
        <dbReference type="EMBL" id="KFO84386.1"/>
    </source>
</evidence>